<proteinExistence type="inferred from homology"/>
<evidence type="ECO:0000256" key="10">
    <source>
        <dbReference type="RuleBase" id="RU363063"/>
    </source>
</evidence>
<dbReference type="GeneID" id="6751740"/>
<dbReference type="FunCoup" id="B3RSK8">
    <property type="interactions" value="436"/>
</dbReference>
<reference evidence="11 12" key="1">
    <citation type="journal article" date="2008" name="Nature">
        <title>The Trichoplax genome and the nature of placozoans.</title>
        <authorList>
            <person name="Srivastava M."/>
            <person name="Begovic E."/>
            <person name="Chapman J."/>
            <person name="Putnam N.H."/>
            <person name="Hellsten U."/>
            <person name="Kawashima T."/>
            <person name="Kuo A."/>
            <person name="Mitros T."/>
            <person name="Salamov A."/>
            <person name="Carpenter M.L."/>
            <person name="Signorovitch A.Y."/>
            <person name="Moreno M.A."/>
            <person name="Kamm K."/>
            <person name="Grimwood J."/>
            <person name="Schmutz J."/>
            <person name="Shapiro H."/>
            <person name="Grigoriev I.V."/>
            <person name="Buss L.W."/>
            <person name="Schierwater B."/>
            <person name="Dellaporta S.L."/>
            <person name="Rokhsar D.S."/>
        </authorList>
    </citation>
    <scope>NUCLEOTIDE SEQUENCE [LARGE SCALE GENOMIC DNA]</scope>
    <source>
        <strain evidence="11 12">Grell-BS-1999</strain>
    </source>
</reference>
<dbReference type="Proteomes" id="UP000009022">
    <property type="component" value="Unassembled WGS sequence"/>
</dbReference>
<evidence type="ECO:0000313" key="11">
    <source>
        <dbReference type="EMBL" id="EDV26529.1"/>
    </source>
</evidence>
<name>B3RSK8_TRIAD</name>
<dbReference type="OMA" id="TITHYAT"/>
<dbReference type="OrthoDB" id="6021157at2759"/>
<feature type="transmembrane region" description="Helical" evidence="10">
    <location>
        <begin position="35"/>
        <end position="55"/>
    </location>
</feature>
<sequence length="427" mass="49233">MNSYEKFDSIVYLEVNQAYGIYREDSNLTHVRCRILAIAISLLCLVAVVVPLYLLSNTWGSTSVQASEPIVSQFDNSLIIPEKTIRHSASPCHSPAFLLAIIHSAIGNFDYRQGIRQSWGNKKLFNTPDRPHLWRALFVIGKTQNETINAKIEQESRLYGDIILGEFIDSYQNLTYKTLLGMKWAYTYCKPRFILKVDDDVFVNTFLLYNELLKSKDTHDFYTGYGHINARPFRNKLHKWYVSYQDYEQEYFPDYCFGGGYVLSGDMLGKILSVEPSVKKCNLEDVYTGMLVKKVKGKIAHDNRFESYYSFYRFWLLSRPCNYKAIMLQHGIPQPGYHAHLTAIAKNSYNSKHCQCLPLSRLCYQSNSWLSICLYFVVFCMIGVLSHRLLMKITAVRLAYVAMMSFITDTMSRGLLIAKSLSDTPKQ</sequence>
<comment type="subcellular location">
    <subcellularLocation>
        <location evidence="1 10">Golgi apparatus membrane</location>
        <topology evidence="1 10">Single-pass type II membrane protein</topology>
    </subcellularLocation>
</comment>
<dbReference type="RefSeq" id="XP_002110525.1">
    <property type="nucleotide sequence ID" value="XM_002110489.1"/>
</dbReference>
<comment type="caution">
    <text evidence="10">Lacks conserved residue(s) required for the propagation of feature annotation.</text>
</comment>
<protein>
    <recommendedName>
        <fullName evidence="10">Hexosyltransferase</fullName>
        <ecNumber evidence="10">2.4.1.-</ecNumber>
    </recommendedName>
</protein>
<dbReference type="CTD" id="6751740"/>
<evidence type="ECO:0000256" key="5">
    <source>
        <dbReference type="ARBA" id="ARBA00022692"/>
    </source>
</evidence>
<dbReference type="STRING" id="10228.B3RSK8"/>
<dbReference type="eggNOG" id="KOG2287">
    <property type="taxonomic scope" value="Eukaryota"/>
</dbReference>
<evidence type="ECO:0000256" key="1">
    <source>
        <dbReference type="ARBA" id="ARBA00004323"/>
    </source>
</evidence>
<dbReference type="EMBL" id="DS985243">
    <property type="protein sequence ID" value="EDV26529.1"/>
    <property type="molecule type" value="Genomic_DNA"/>
</dbReference>
<evidence type="ECO:0000256" key="2">
    <source>
        <dbReference type="ARBA" id="ARBA00008661"/>
    </source>
</evidence>
<dbReference type="InParanoid" id="B3RSK8"/>
<evidence type="ECO:0000256" key="3">
    <source>
        <dbReference type="ARBA" id="ARBA00022676"/>
    </source>
</evidence>
<dbReference type="PANTHER" id="PTHR11214:SF314">
    <property type="entry name" value="HEXOSYLTRANSFERASE"/>
    <property type="match status" value="1"/>
</dbReference>
<comment type="similarity">
    <text evidence="2 10">Belongs to the glycosyltransferase 31 family.</text>
</comment>
<keyword evidence="12" id="KW-1185">Reference proteome</keyword>
<evidence type="ECO:0000256" key="4">
    <source>
        <dbReference type="ARBA" id="ARBA00022679"/>
    </source>
</evidence>
<keyword evidence="8 10" id="KW-0333">Golgi apparatus</keyword>
<keyword evidence="7 10" id="KW-1133">Transmembrane helix</keyword>
<dbReference type="FunFam" id="3.90.550.50:FF:000058">
    <property type="entry name" value="Hexosyltransferase"/>
    <property type="match status" value="1"/>
</dbReference>
<keyword evidence="5 10" id="KW-0812">Transmembrane</keyword>
<dbReference type="GO" id="GO:0016757">
    <property type="term" value="F:glycosyltransferase activity"/>
    <property type="evidence" value="ECO:0000318"/>
    <property type="project" value="GO_Central"/>
</dbReference>
<dbReference type="PANTHER" id="PTHR11214">
    <property type="entry name" value="BETA-1,3-N-ACETYLGLUCOSAMINYLTRANSFERASE"/>
    <property type="match status" value="1"/>
</dbReference>
<dbReference type="EC" id="2.4.1.-" evidence="10"/>
<evidence type="ECO:0000256" key="7">
    <source>
        <dbReference type="ARBA" id="ARBA00022989"/>
    </source>
</evidence>
<dbReference type="Pfam" id="PF01762">
    <property type="entry name" value="Galactosyl_T"/>
    <property type="match status" value="1"/>
</dbReference>
<evidence type="ECO:0000256" key="8">
    <source>
        <dbReference type="ARBA" id="ARBA00023034"/>
    </source>
</evidence>
<keyword evidence="6" id="KW-0735">Signal-anchor</keyword>
<keyword evidence="9 10" id="KW-0472">Membrane</keyword>
<dbReference type="AlphaFoldDB" id="B3RSK8"/>
<gene>
    <name evidence="11" type="ORF">TRIADDRAFT_63771</name>
</gene>
<evidence type="ECO:0000256" key="6">
    <source>
        <dbReference type="ARBA" id="ARBA00022968"/>
    </source>
</evidence>
<accession>B3RSK8</accession>
<feature type="transmembrane region" description="Helical" evidence="10">
    <location>
        <begin position="368"/>
        <end position="386"/>
    </location>
</feature>
<dbReference type="Gene3D" id="3.90.550.50">
    <property type="match status" value="1"/>
</dbReference>
<dbReference type="HOGENOM" id="CLU_643022_0_0_1"/>
<dbReference type="InterPro" id="IPR002659">
    <property type="entry name" value="Glyco_trans_31"/>
</dbReference>
<dbReference type="GO" id="GO:0000139">
    <property type="term" value="C:Golgi membrane"/>
    <property type="evidence" value="ECO:0000318"/>
    <property type="project" value="GO_Central"/>
</dbReference>
<evidence type="ECO:0000313" key="12">
    <source>
        <dbReference type="Proteomes" id="UP000009022"/>
    </source>
</evidence>
<keyword evidence="3 10" id="KW-0328">Glycosyltransferase</keyword>
<evidence type="ECO:0000256" key="9">
    <source>
        <dbReference type="ARBA" id="ARBA00023136"/>
    </source>
</evidence>
<dbReference type="GO" id="GO:0006493">
    <property type="term" value="P:protein O-linked glycosylation"/>
    <property type="evidence" value="ECO:0000318"/>
    <property type="project" value="GO_Central"/>
</dbReference>
<dbReference type="PhylomeDB" id="B3RSK8"/>
<dbReference type="KEGG" id="tad:TRIADDRAFT_63771"/>
<keyword evidence="4" id="KW-0808">Transferase</keyword>
<organism evidence="11 12">
    <name type="scientific">Trichoplax adhaerens</name>
    <name type="common">Trichoplax reptans</name>
    <dbReference type="NCBI Taxonomy" id="10228"/>
    <lineage>
        <taxon>Eukaryota</taxon>
        <taxon>Metazoa</taxon>
        <taxon>Placozoa</taxon>
        <taxon>Uniplacotomia</taxon>
        <taxon>Trichoplacea</taxon>
        <taxon>Trichoplacidae</taxon>
        <taxon>Trichoplax</taxon>
    </lineage>
</organism>
<dbReference type="GO" id="GO:0016758">
    <property type="term" value="F:hexosyltransferase activity"/>
    <property type="evidence" value="ECO:0007669"/>
    <property type="project" value="InterPro"/>
</dbReference>